<organism evidence="2 3">
    <name type="scientific">Blastopirellula marina DSM 3645</name>
    <dbReference type="NCBI Taxonomy" id="314230"/>
    <lineage>
        <taxon>Bacteria</taxon>
        <taxon>Pseudomonadati</taxon>
        <taxon>Planctomycetota</taxon>
        <taxon>Planctomycetia</taxon>
        <taxon>Pirellulales</taxon>
        <taxon>Pirellulaceae</taxon>
        <taxon>Blastopirellula</taxon>
    </lineage>
</organism>
<evidence type="ECO:0000313" key="2">
    <source>
        <dbReference type="EMBL" id="EAQ81580.1"/>
    </source>
</evidence>
<dbReference type="eggNOG" id="COG3182">
    <property type="taxonomic scope" value="Bacteria"/>
</dbReference>
<dbReference type="Pfam" id="PF03929">
    <property type="entry name" value="PepSY_TM"/>
    <property type="match status" value="1"/>
</dbReference>
<keyword evidence="1" id="KW-1133">Transmembrane helix</keyword>
<name>A3ZPA2_9BACT</name>
<dbReference type="AlphaFoldDB" id="A3ZPA2"/>
<dbReference type="OrthoDB" id="111691at2"/>
<protein>
    <submittedName>
        <fullName evidence="2">Membrane protein, putative</fullName>
    </submittedName>
</protein>
<dbReference type="STRING" id="314230.DSM3645_28402"/>
<dbReference type="PANTHER" id="PTHR34219:SF1">
    <property type="entry name" value="PEPSY DOMAIN-CONTAINING PROTEIN"/>
    <property type="match status" value="1"/>
</dbReference>
<feature type="transmembrane region" description="Helical" evidence="1">
    <location>
        <begin position="290"/>
        <end position="311"/>
    </location>
</feature>
<proteinExistence type="predicted"/>
<feature type="transmembrane region" description="Helical" evidence="1">
    <location>
        <begin position="94"/>
        <end position="115"/>
    </location>
</feature>
<dbReference type="InterPro" id="IPR005625">
    <property type="entry name" value="PepSY-ass_TM"/>
</dbReference>
<dbReference type="RefSeq" id="WP_002653571.1">
    <property type="nucleotide sequence ID" value="NZ_CH672376.1"/>
</dbReference>
<dbReference type="PANTHER" id="PTHR34219">
    <property type="entry name" value="IRON-REGULATED INNER MEMBRANE PROTEIN-RELATED"/>
    <property type="match status" value="1"/>
</dbReference>
<dbReference type="Proteomes" id="UP000004358">
    <property type="component" value="Unassembled WGS sequence"/>
</dbReference>
<gene>
    <name evidence="2" type="ORF">DSM3645_28402</name>
</gene>
<evidence type="ECO:0000256" key="1">
    <source>
        <dbReference type="SAM" id="Phobius"/>
    </source>
</evidence>
<accession>A3ZPA2</accession>
<reference evidence="2 3" key="1">
    <citation type="submission" date="2006-02" db="EMBL/GenBank/DDBJ databases">
        <authorList>
            <person name="Amann R."/>
            <person name="Ferriera S."/>
            <person name="Johnson J."/>
            <person name="Kravitz S."/>
            <person name="Halpern A."/>
            <person name="Remington K."/>
            <person name="Beeson K."/>
            <person name="Tran B."/>
            <person name="Rogers Y.-H."/>
            <person name="Friedman R."/>
            <person name="Venter J.C."/>
        </authorList>
    </citation>
    <scope>NUCLEOTIDE SEQUENCE [LARGE SCALE GENOMIC DNA]</scope>
    <source>
        <strain evidence="2 3">DSM 3645</strain>
    </source>
</reference>
<comment type="caution">
    <text evidence="2">The sequence shown here is derived from an EMBL/GenBank/DDBJ whole genome shotgun (WGS) entry which is preliminary data.</text>
</comment>
<evidence type="ECO:0000313" key="3">
    <source>
        <dbReference type="Proteomes" id="UP000004358"/>
    </source>
</evidence>
<dbReference type="HOGENOM" id="CLU_031962_3_2_0"/>
<sequence length="375" mass="41668">MYYVEPAATPLSLDKMRETVAAEFPDERISGVALRGEPQCTVEFMLQSDAYGLRHVYVDPYTAKLVGNRVHNECFFPVVRSLHRSVYAGVFGRLLMELATGWGVILVITGLYLWWPKTKSAAGVWYPRWKGMTTKIVLRDLHAVFGMYLAPIALVIEATGMFFTFIWGQSYLTVMFMSGGGPLAYVDAPASDPLGHSRTIPLQQVFEIAQQQDAGAFPLSIDLPHDEKDVYRVHLGVSSDPTSQAIYVVDQYTGQASTRTDMSNSSVMLSLLVFAYPLHVGSILGITTKILAFLACMVLILTSITGFWMWWRARPRGPRGFPQRAENYHVNRWVVLVVLTASLVLPVVGASLAVVLVGEFVCSFIALQASRARQF</sequence>
<feature type="transmembrane region" description="Helical" evidence="1">
    <location>
        <begin position="145"/>
        <end position="167"/>
    </location>
</feature>
<keyword evidence="1" id="KW-0812">Transmembrane</keyword>
<feature type="transmembrane region" description="Helical" evidence="1">
    <location>
        <begin position="267"/>
        <end position="284"/>
    </location>
</feature>
<dbReference type="EMBL" id="AANZ01000004">
    <property type="protein sequence ID" value="EAQ81580.1"/>
    <property type="molecule type" value="Genomic_DNA"/>
</dbReference>
<feature type="transmembrane region" description="Helical" evidence="1">
    <location>
        <begin position="332"/>
        <end position="357"/>
    </location>
</feature>
<keyword evidence="1" id="KW-0472">Membrane</keyword>